<evidence type="ECO:0000313" key="2">
    <source>
        <dbReference type="Proteomes" id="UP001234202"/>
    </source>
</evidence>
<gene>
    <name evidence="1" type="ORF">QFC24_001448</name>
</gene>
<comment type="caution">
    <text evidence="1">The sequence shown here is derived from an EMBL/GenBank/DDBJ whole genome shotgun (WGS) entry which is preliminary data.</text>
</comment>
<sequence>MQETNANTLFSSGGSLSRKSSQKTYGRRGRAYAAVKEENARDEGDVERREDHALDTRFHGQTRISNSESASHSGVSAYMDDTESLRLLNSTENQAPSKKRSRLVVDSRLETAPLAALSDMTLTNLHDDCSDTGAKRQRVGANDVVVARPQSGSTKTLTRPVMTPSSDLSDLPSESESDDTDVEGTPKAVQPQPAHLYRNVEQKATKQRDSQLTAHQMNGKAGRAKASAPITAPTSTTFLPAISSSTDNSNGVQPMKLPARKKTRMLSRAESFGRNEAQKDQLEAASVGAAGKVDHAVSSERKDFGSSASCGQTVDTVPTTPRRSLVRSSTLASLDTSPSKQRSALARTNSMPLSPIKNSIILSAQIPEPTRSFGVSSNGIPARRTYGKVQRVNSQVNESVSRPPPVTGQTSAQLSPIPQSSVGHSEAALSSPSRPLLEPRESYADLVKRLEMDDDEESQDREEMDGSMASQRGIQAPLPRLIGRISGLFA</sequence>
<accession>A0ACC2XT34</accession>
<dbReference type="Proteomes" id="UP001234202">
    <property type="component" value="Unassembled WGS sequence"/>
</dbReference>
<dbReference type="EMBL" id="JASBWV010000003">
    <property type="protein sequence ID" value="KAJ9127210.1"/>
    <property type="molecule type" value="Genomic_DNA"/>
</dbReference>
<evidence type="ECO:0000313" key="1">
    <source>
        <dbReference type="EMBL" id="KAJ9127210.1"/>
    </source>
</evidence>
<keyword evidence="2" id="KW-1185">Reference proteome</keyword>
<name>A0ACC2XT34_9TREE</name>
<reference evidence="1" key="1">
    <citation type="submission" date="2023-04" db="EMBL/GenBank/DDBJ databases">
        <title>Draft Genome sequencing of Naganishia species isolated from polar environments using Oxford Nanopore Technology.</title>
        <authorList>
            <person name="Leo P."/>
            <person name="Venkateswaran K."/>
        </authorList>
    </citation>
    <scope>NUCLEOTIDE SEQUENCE</scope>
    <source>
        <strain evidence="1">DBVPG 5303</strain>
    </source>
</reference>
<organism evidence="1 2">
    <name type="scientific">Naganishia onofrii</name>
    <dbReference type="NCBI Taxonomy" id="1851511"/>
    <lineage>
        <taxon>Eukaryota</taxon>
        <taxon>Fungi</taxon>
        <taxon>Dikarya</taxon>
        <taxon>Basidiomycota</taxon>
        <taxon>Agaricomycotina</taxon>
        <taxon>Tremellomycetes</taxon>
        <taxon>Filobasidiales</taxon>
        <taxon>Filobasidiaceae</taxon>
        <taxon>Naganishia</taxon>
    </lineage>
</organism>
<protein>
    <submittedName>
        <fullName evidence="1">Uncharacterized protein</fullName>
    </submittedName>
</protein>
<proteinExistence type="predicted"/>